<feature type="transmembrane region" description="Helical" evidence="7">
    <location>
        <begin position="42"/>
        <end position="64"/>
    </location>
</feature>
<feature type="transmembrane region" description="Helical" evidence="7">
    <location>
        <begin position="211"/>
        <end position="233"/>
    </location>
</feature>
<gene>
    <name evidence="9" type="ORF">SAMN05660686_01618</name>
</gene>
<feature type="transmembrane region" description="Helical" evidence="7">
    <location>
        <begin position="281"/>
        <end position="298"/>
    </location>
</feature>
<feature type="transmembrane region" description="Helical" evidence="7">
    <location>
        <begin position="94"/>
        <end position="113"/>
    </location>
</feature>
<evidence type="ECO:0000313" key="10">
    <source>
        <dbReference type="Proteomes" id="UP000198615"/>
    </source>
</evidence>
<comment type="subcellular location">
    <subcellularLocation>
        <location evidence="1">Cell membrane</location>
        <topology evidence="1">Multi-pass membrane protein</topology>
    </subcellularLocation>
</comment>
<dbReference type="Pfam" id="PF07690">
    <property type="entry name" value="MFS_1"/>
    <property type="match status" value="1"/>
</dbReference>
<organism evidence="9 10">
    <name type="scientific">Thalassobaculum litoreum DSM 18839</name>
    <dbReference type="NCBI Taxonomy" id="1123362"/>
    <lineage>
        <taxon>Bacteria</taxon>
        <taxon>Pseudomonadati</taxon>
        <taxon>Pseudomonadota</taxon>
        <taxon>Alphaproteobacteria</taxon>
        <taxon>Rhodospirillales</taxon>
        <taxon>Thalassobaculaceae</taxon>
        <taxon>Thalassobaculum</taxon>
    </lineage>
</organism>
<evidence type="ECO:0000256" key="7">
    <source>
        <dbReference type="SAM" id="Phobius"/>
    </source>
</evidence>
<dbReference type="AlphaFoldDB" id="A0A8G2BI06"/>
<proteinExistence type="predicted"/>
<feature type="domain" description="Major facilitator superfamily (MFS) profile" evidence="8">
    <location>
        <begin position="6"/>
        <end position="393"/>
    </location>
</feature>
<evidence type="ECO:0000256" key="6">
    <source>
        <dbReference type="ARBA" id="ARBA00023136"/>
    </source>
</evidence>
<accession>A0A8G2BI06</accession>
<evidence type="ECO:0000313" key="9">
    <source>
        <dbReference type="EMBL" id="SDF54579.1"/>
    </source>
</evidence>
<dbReference type="Gene3D" id="1.20.1250.20">
    <property type="entry name" value="MFS general substrate transporter like domains"/>
    <property type="match status" value="2"/>
</dbReference>
<dbReference type="Proteomes" id="UP000198615">
    <property type="component" value="Unassembled WGS sequence"/>
</dbReference>
<feature type="transmembrane region" description="Helical" evidence="7">
    <location>
        <begin position="253"/>
        <end position="274"/>
    </location>
</feature>
<dbReference type="RefSeq" id="WP_028793328.1">
    <property type="nucleotide sequence ID" value="NZ_FNBW01000004.1"/>
</dbReference>
<evidence type="ECO:0000256" key="2">
    <source>
        <dbReference type="ARBA" id="ARBA00022448"/>
    </source>
</evidence>
<dbReference type="PROSITE" id="PS50850">
    <property type="entry name" value="MFS"/>
    <property type="match status" value="1"/>
</dbReference>
<dbReference type="GO" id="GO:0005886">
    <property type="term" value="C:plasma membrane"/>
    <property type="evidence" value="ECO:0007669"/>
    <property type="project" value="UniProtKB-SubCell"/>
</dbReference>
<comment type="caution">
    <text evidence="9">The sequence shown here is derived from an EMBL/GenBank/DDBJ whole genome shotgun (WGS) entry which is preliminary data.</text>
</comment>
<evidence type="ECO:0000256" key="4">
    <source>
        <dbReference type="ARBA" id="ARBA00022692"/>
    </source>
</evidence>
<keyword evidence="4 7" id="KW-0812">Transmembrane</keyword>
<keyword evidence="2" id="KW-0813">Transport</keyword>
<feature type="transmembrane region" description="Helical" evidence="7">
    <location>
        <begin position="7"/>
        <end position="30"/>
    </location>
</feature>
<feature type="transmembrane region" description="Helical" evidence="7">
    <location>
        <begin position="71"/>
        <end position="88"/>
    </location>
</feature>
<dbReference type="InterPro" id="IPR050171">
    <property type="entry name" value="MFS_Transporters"/>
</dbReference>
<feature type="transmembrane region" description="Helical" evidence="7">
    <location>
        <begin position="370"/>
        <end position="389"/>
    </location>
</feature>
<keyword evidence="3" id="KW-1003">Cell membrane</keyword>
<evidence type="ECO:0000256" key="3">
    <source>
        <dbReference type="ARBA" id="ARBA00022475"/>
    </source>
</evidence>
<dbReference type="PANTHER" id="PTHR23517:SF2">
    <property type="entry name" value="MULTIDRUG RESISTANCE PROTEIN MDTH"/>
    <property type="match status" value="1"/>
</dbReference>
<evidence type="ECO:0000256" key="5">
    <source>
        <dbReference type="ARBA" id="ARBA00022989"/>
    </source>
</evidence>
<feature type="transmembrane region" description="Helical" evidence="7">
    <location>
        <begin position="160"/>
        <end position="180"/>
    </location>
</feature>
<feature type="transmembrane region" description="Helical" evidence="7">
    <location>
        <begin position="304"/>
        <end position="323"/>
    </location>
</feature>
<name>A0A8G2BI06_9PROT</name>
<dbReference type="PANTHER" id="PTHR23517">
    <property type="entry name" value="RESISTANCE PROTEIN MDTM, PUTATIVE-RELATED-RELATED"/>
    <property type="match status" value="1"/>
</dbReference>
<evidence type="ECO:0000256" key="1">
    <source>
        <dbReference type="ARBA" id="ARBA00004651"/>
    </source>
</evidence>
<feature type="transmembrane region" description="Helical" evidence="7">
    <location>
        <begin position="344"/>
        <end position="364"/>
    </location>
</feature>
<protein>
    <submittedName>
        <fullName evidence="9">Nitrate/nitrite transporter NarK</fullName>
    </submittedName>
</protein>
<evidence type="ECO:0000259" key="8">
    <source>
        <dbReference type="PROSITE" id="PS50850"/>
    </source>
</evidence>
<reference evidence="9 10" key="1">
    <citation type="submission" date="2016-10" db="EMBL/GenBank/DDBJ databases">
        <authorList>
            <person name="Varghese N."/>
            <person name="Submissions S."/>
        </authorList>
    </citation>
    <scope>NUCLEOTIDE SEQUENCE [LARGE SCALE GENOMIC DNA]</scope>
    <source>
        <strain evidence="9 10">DSM 18839</strain>
    </source>
</reference>
<dbReference type="InterPro" id="IPR036259">
    <property type="entry name" value="MFS_trans_sf"/>
</dbReference>
<keyword evidence="5 7" id="KW-1133">Transmembrane helix</keyword>
<dbReference type="EMBL" id="FNBW01000004">
    <property type="protein sequence ID" value="SDF54579.1"/>
    <property type="molecule type" value="Genomic_DNA"/>
</dbReference>
<dbReference type="InterPro" id="IPR011701">
    <property type="entry name" value="MFS"/>
</dbReference>
<sequence length="402" mass="41749">MRLDTRFLFLNIGHAVDHLMMLLFPAVAVIMAAEMGASYAEILVLSTGGFIAFGAFSLPAGWLADRWSRETMLAVFFVGIGATTALTGLAQERWQIAVCLFLIGMFAAIYHPVGIAMVSQGAAAAGGKVGKRLGVNGVWGNMGVAASALVAGALADLAGWRFAFVVPGCLAVAIGVLWMLHCRSAAGQAATHAGTVARKTGAQPAADWKTVLAVVFVATAFGGFIFNATTISLPKVFDDKQVASLAVSGTEAGSLIALVYAVAAFTQIAVGHLIDRYSTKLVFLLLALGDVAVFLVAAQATGSVMLAVSLAMMMLVFGQIPITDTLIARNTPEHWRGRVYAIKYVLSFAIAATAVPAISGLHAFGAGFSTLFLICAGCAAVITVAVIFLPRTRPLAAPQPGE</sequence>
<dbReference type="InterPro" id="IPR020846">
    <property type="entry name" value="MFS_dom"/>
</dbReference>
<dbReference type="GO" id="GO:0022857">
    <property type="term" value="F:transmembrane transporter activity"/>
    <property type="evidence" value="ECO:0007669"/>
    <property type="project" value="InterPro"/>
</dbReference>
<feature type="transmembrane region" description="Helical" evidence="7">
    <location>
        <begin position="133"/>
        <end position="154"/>
    </location>
</feature>
<keyword evidence="10" id="KW-1185">Reference proteome</keyword>
<dbReference type="SUPFAM" id="SSF103473">
    <property type="entry name" value="MFS general substrate transporter"/>
    <property type="match status" value="1"/>
</dbReference>
<keyword evidence="6 7" id="KW-0472">Membrane</keyword>